<keyword evidence="2" id="KW-1185">Reference proteome</keyword>
<proteinExistence type="predicted"/>
<dbReference type="AlphaFoldDB" id="A0A326UQY0"/>
<dbReference type="EMBL" id="QKUF01000003">
    <property type="protein sequence ID" value="PZW32877.1"/>
    <property type="molecule type" value="Genomic_DNA"/>
</dbReference>
<evidence type="ECO:0000313" key="1">
    <source>
        <dbReference type="EMBL" id="PZW32877.1"/>
    </source>
</evidence>
<sequence length="75" mass="8921">MSYRRKNREQQKRSLPYTGGRTLRLLRYHIRAILSIVFLRESLCLIKNPMQLTAFPFSRNNYSNHPYLLALLLPA</sequence>
<organism evidence="1 2">
    <name type="scientific">Thermosporothrix hazakensis</name>
    <dbReference type="NCBI Taxonomy" id="644383"/>
    <lineage>
        <taxon>Bacteria</taxon>
        <taxon>Bacillati</taxon>
        <taxon>Chloroflexota</taxon>
        <taxon>Ktedonobacteria</taxon>
        <taxon>Ktedonobacterales</taxon>
        <taxon>Thermosporotrichaceae</taxon>
        <taxon>Thermosporothrix</taxon>
    </lineage>
</organism>
<reference evidence="1 2" key="1">
    <citation type="submission" date="2018-06" db="EMBL/GenBank/DDBJ databases">
        <title>Genomic Encyclopedia of Archaeal and Bacterial Type Strains, Phase II (KMG-II): from individual species to whole genera.</title>
        <authorList>
            <person name="Goeker M."/>
        </authorList>
    </citation>
    <scope>NUCLEOTIDE SEQUENCE [LARGE SCALE GENOMIC DNA]</scope>
    <source>
        <strain evidence="1 2">ATCC BAA-1881</strain>
    </source>
</reference>
<accession>A0A326UQY0</accession>
<gene>
    <name evidence="1" type="ORF">EI42_01420</name>
</gene>
<evidence type="ECO:0000313" key="2">
    <source>
        <dbReference type="Proteomes" id="UP000248806"/>
    </source>
</evidence>
<name>A0A326UQY0_THEHA</name>
<dbReference type="Proteomes" id="UP000248806">
    <property type="component" value="Unassembled WGS sequence"/>
</dbReference>
<comment type="caution">
    <text evidence="1">The sequence shown here is derived from an EMBL/GenBank/DDBJ whole genome shotgun (WGS) entry which is preliminary data.</text>
</comment>
<protein>
    <submittedName>
        <fullName evidence="1">Uncharacterized protein</fullName>
    </submittedName>
</protein>